<keyword evidence="5" id="KW-1185">Reference proteome</keyword>
<evidence type="ECO:0000313" key="3">
    <source>
        <dbReference type="EMBL" id="KQJ81781.2"/>
    </source>
</evidence>
<evidence type="ECO:0000313" key="5">
    <source>
        <dbReference type="Proteomes" id="UP000008810"/>
    </source>
</evidence>
<reference evidence="3 4" key="1">
    <citation type="journal article" date="2010" name="Nature">
        <title>Genome sequencing and analysis of the model grass Brachypodium distachyon.</title>
        <authorList>
            <consortium name="International Brachypodium Initiative"/>
        </authorList>
    </citation>
    <scope>NUCLEOTIDE SEQUENCE [LARGE SCALE GENOMIC DNA]</scope>
    <source>
        <strain evidence="3">Bd21</strain>
        <strain evidence="4">cv. Bd21</strain>
    </source>
</reference>
<dbReference type="EMBL" id="CM000884">
    <property type="protein sequence ID" value="KQJ81781.2"/>
    <property type="molecule type" value="Genomic_DNA"/>
</dbReference>
<evidence type="ECO:0000259" key="2">
    <source>
        <dbReference type="Pfam" id="PF07734"/>
    </source>
</evidence>
<dbReference type="RefSeq" id="XP_003581105.1">
    <property type="nucleotide sequence ID" value="XM_003581057.3"/>
</dbReference>
<dbReference type="Gramene" id="KQJ81781">
    <property type="protein sequence ID" value="KQJ81781"/>
    <property type="gene ID" value="BRADI_5g03050v3"/>
</dbReference>
<protein>
    <recommendedName>
        <fullName evidence="6">F-box domain-containing protein</fullName>
    </recommendedName>
</protein>
<name>I1IW52_BRADI</name>
<dbReference type="SUPFAM" id="SSF81383">
    <property type="entry name" value="F-box domain"/>
    <property type="match status" value="1"/>
</dbReference>
<dbReference type="ExpressionAtlas" id="I1IW52">
    <property type="expression patterns" value="baseline"/>
</dbReference>
<accession>I1IW52</accession>
<dbReference type="PANTHER" id="PTHR35546:SF73">
    <property type="entry name" value="F-BOX DOMAIN-CONTAINING PROTEIN"/>
    <property type="match status" value="1"/>
</dbReference>
<dbReference type="EnsemblPlants" id="KQJ81781">
    <property type="protein sequence ID" value="KQJ81781"/>
    <property type="gene ID" value="BRADI_5g03050v3"/>
</dbReference>
<proteinExistence type="predicted"/>
<dbReference type="HOGENOM" id="CLU_022847_1_1_1"/>
<evidence type="ECO:0000313" key="4">
    <source>
        <dbReference type="EnsemblPlants" id="KQJ81781"/>
    </source>
</evidence>
<gene>
    <name evidence="4" type="primary">LOC100846476</name>
    <name evidence="3" type="ORF">BRADI_5g03050v3</name>
</gene>
<dbReference type="Pfam" id="PF00646">
    <property type="entry name" value="F-box"/>
    <property type="match status" value="1"/>
</dbReference>
<feature type="domain" description="F-box" evidence="1">
    <location>
        <begin position="12"/>
        <end position="47"/>
    </location>
</feature>
<dbReference type="InterPro" id="IPR055290">
    <property type="entry name" value="At3g26010-like"/>
</dbReference>
<dbReference type="eggNOG" id="ENOG502QWH8">
    <property type="taxonomic scope" value="Eukaryota"/>
</dbReference>
<dbReference type="RefSeq" id="XP_010239685.1">
    <property type="nucleotide sequence ID" value="XM_010241383.2"/>
</dbReference>
<reference evidence="4" key="3">
    <citation type="submission" date="2018-08" db="UniProtKB">
        <authorList>
            <consortium name="EnsemblPlants"/>
        </authorList>
    </citation>
    <scope>IDENTIFICATION</scope>
    <source>
        <strain evidence="4">cv. Bd21</strain>
    </source>
</reference>
<dbReference type="Gene3D" id="1.20.1280.50">
    <property type="match status" value="1"/>
</dbReference>
<dbReference type="OrthoDB" id="650045at2759"/>
<dbReference type="Proteomes" id="UP000008810">
    <property type="component" value="Chromosome 5"/>
</dbReference>
<dbReference type="Pfam" id="PF07734">
    <property type="entry name" value="FBA_1"/>
    <property type="match status" value="1"/>
</dbReference>
<dbReference type="GeneID" id="100846476"/>
<organism evidence="3">
    <name type="scientific">Brachypodium distachyon</name>
    <name type="common">Purple false brome</name>
    <name type="synonym">Trachynia distachya</name>
    <dbReference type="NCBI Taxonomy" id="15368"/>
    <lineage>
        <taxon>Eukaryota</taxon>
        <taxon>Viridiplantae</taxon>
        <taxon>Streptophyta</taxon>
        <taxon>Embryophyta</taxon>
        <taxon>Tracheophyta</taxon>
        <taxon>Spermatophyta</taxon>
        <taxon>Magnoliopsida</taxon>
        <taxon>Liliopsida</taxon>
        <taxon>Poales</taxon>
        <taxon>Poaceae</taxon>
        <taxon>BOP clade</taxon>
        <taxon>Pooideae</taxon>
        <taxon>Stipodae</taxon>
        <taxon>Brachypodieae</taxon>
        <taxon>Brachypodium</taxon>
    </lineage>
</organism>
<dbReference type="InterPro" id="IPR036047">
    <property type="entry name" value="F-box-like_dom_sf"/>
</dbReference>
<evidence type="ECO:0008006" key="6">
    <source>
        <dbReference type="Google" id="ProtNLM"/>
    </source>
</evidence>
<sequence>MDHNMEVTAAKLTDDLVVDILSRLTYKSFCRCKCAYKAWSTLSSNPDYSKKLPTKVTTGLLYQSNDKSAIPLVSFSRNDGEIDGVLADVPHYEHLELVDCCNGLVLCKYMSGFTSPGICRFVVCNPATREWRTLPDTHSATDDPLYVTILAFDPSWSPQFYVFNFHLKHEHHLILGTSNLEIFSSEISLWLVDDTWDPEITFPWWKPHLFLNGMMYVETTGAKIVVFEGFEAMGHGILPYHWSIELPPDALYVASFTNGCFGKSSGILHYALPHKNGHSIVVWTLDDYADNLFVWNVKCHLSMKDAFGRDDLVYYDNAGFDGGPEFFWNCDYQVVSVDLERELVLLCDKKTKGLLLYNIRTGELNKIRDDWWLCQCSYYVPCYSELPAQGQPSV</sequence>
<accession>A0A0Q3KPH7</accession>
<reference evidence="3" key="2">
    <citation type="submission" date="2017-06" db="EMBL/GenBank/DDBJ databases">
        <title>WGS assembly of Brachypodium distachyon.</title>
        <authorList>
            <consortium name="The International Brachypodium Initiative"/>
            <person name="Lucas S."/>
            <person name="Harmon-Smith M."/>
            <person name="Lail K."/>
            <person name="Tice H."/>
            <person name="Grimwood J."/>
            <person name="Bruce D."/>
            <person name="Barry K."/>
            <person name="Shu S."/>
            <person name="Lindquist E."/>
            <person name="Wang M."/>
            <person name="Pitluck S."/>
            <person name="Vogel J.P."/>
            <person name="Garvin D.F."/>
            <person name="Mockler T.C."/>
            <person name="Schmutz J."/>
            <person name="Rokhsar D."/>
            <person name="Bevan M.W."/>
        </authorList>
    </citation>
    <scope>NUCLEOTIDE SEQUENCE</scope>
    <source>
        <strain evidence="3">Bd21</strain>
    </source>
</reference>
<feature type="domain" description="F-box associated beta-propeller type 1" evidence="2">
    <location>
        <begin position="98"/>
        <end position="219"/>
    </location>
</feature>
<evidence type="ECO:0000259" key="1">
    <source>
        <dbReference type="Pfam" id="PF00646"/>
    </source>
</evidence>
<dbReference type="AlphaFoldDB" id="I1IW52"/>
<dbReference type="KEGG" id="bdi:100846476"/>
<dbReference type="InterPro" id="IPR006527">
    <property type="entry name" value="F-box-assoc_dom_typ1"/>
</dbReference>
<dbReference type="STRING" id="15368.I1IW52"/>
<dbReference type="InterPro" id="IPR001810">
    <property type="entry name" value="F-box_dom"/>
</dbReference>
<dbReference type="PANTHER" id="PTHR35546">
    <property type="entry name" value="F-BOX PROTEIN INTERACTION DOMAIN PROTEIN-RELATED"/>
    <property type="match status" value="1"/>
</dbReference>
<dbReference type="OMA" id="SSENWTW"/>